<gene>
    <name evidence="1" type="ORF">IFM89_002126</name>
</gene>
<evidence type="ECO:0000313" key="2">
    <source>
        <dbReference type="Proteomes" id="UP000631114"/>
    </source>
</evidence>
<keyword evidence="2" id="KW-1185">Reference proteome</keyword>
<dbReference type="OrthoDB" id="1701539at2759"/>
<comment type="caution">
    <text evidence="1">The sequence shown here is derived from an EMBL/GenBank/DDBJ whole genome shotgun (WGS) entry which is preliminary data.</text>
</comment>
<accession>A0A835H240</accession>
<sequence>WAYSIPCINNLKNSIFLGGISLWTTLTYYVIGYSPEPESLITGMVEVAKWGFWISPLAYAEMGIYANEFLAPRWNKVSH</sequence>
<name>A0A835H240_9MAGN</name>
<reference evidence="1 2" key="1">
    <citation type="submission" date="2020-10" db="EMBL/GenBank/DDBJ databases">
        <title>The Coptis chinensis genome and diversification of protoberbering-type alkaloids.</title>
        <authorList>
            <person name="Wang B."/>
            <person name="Shu S."/>
            <person name="Song C."/>
            <person name="Liu Y."/>
        </authorList>
    </citation>
    <scope>NUCLEOTIDE SEQUENCE [LARGE SCALE GENOMIC DNA]</scope>
    <source>
        <strain evidence="1">HL-2020</strain>
        <tissue evidence="1">Leaf</tissue>
    </source>
</reference>
<evidence type="ECO:0000313" key="1">
    <source>
        <dbReference type="EMBL" id="KAF9591171.1"/>
    </source>
</evidence>
<dbReference type="EMBL" id="JADFTS010000008">
    <property type="protein sequence ID" value="KAF9591171.1"/>
    <property type="molecule type" value="Genomic_DNA"/>
</dbReference>
<dbReference type="Proteomes" id="UP000631114">
    <property type="component" value="Unassembled WGS sequence"/>
</dbReference>
<feature type="non-terminal residue" evidence="1">
    <location>
        <position position="79"/>
    </location>
</feature>
<dbReference type="AlphaFoldDB" id="A0A835H240"/>
<protein>
    <submittedName>
        <fullName evidence="1">Uncharacterized protein</fullName>
    </submittedName>
</protein>
<organism evidence="1 2">
    <name type="scientific">Coptis chinensis</name>
    <dbReference type="NCBI Taxonomy" id="261450"/>
    <lineage>
        <taxon>Eukaryota</taxon>
        <taxon>Viridiplantae</taxon>
        <taxon>Streptophyta</taxon>
        <taxon>Embryophyta</taxon>
        <taxon>Tracheophyta</taxon>
        <taxon>Spermatophyta</taxon>
        <taxon>Magnoliopsida</taxon>
        <taxon>Ranunculales</taxon>
        <taxon>Ranunculaceae</taxon>
        <taxon>Coptidoideae</taxon>
        <taxon>Coptis</taxon>
    </lineage>
</organism>
<proteinExistence type="predicted"/>